<evidence type="ECO:0000259" key="1">
    <source>
        <dbReference type="PROSITE" id="PS51186"/>
    </source>
</evidence>
<sequence length="167" mass="18955">MLNIRVASLEDAIEIAFLKNHIVASTDFYLRTKDEPKEKADDYRKKMMKKQESGGLTIVAEYEGQVVGFLSFSRPTFAKVNHTGSFGMGVNQEFCHMGIGSELLAYLISWASHQKGLEKICLEVFSHNEIGIALYKKFGFKIEGKQIKQVKITNNQYADLVYMSLFL</sequence>
<accession>A0A5C6VLY9</accession>
<dbReference type="RefSeq" id="WP_146950121.1">
    <property type="nucleotide sequence ID" value="NZ_VOQF01000013.1"/>
</dbReference>
<dbReference type="AlphaFoldDB" id="A0A5C6VLY9"/>
<dbReference type="PANTHER" id="PTHR43415:SF3">
    <property type="entry name" value="GNAT-FAMILY ACETYLTRANSFERASE"/>
    <property type="match status" value="1"/>
</dbReference>
<dbReference type="OrthoDB" id="9802340at2"/>
<keyword evidence="3" id="KW-1185">Reference proteome</keyword>
<dbReference type="InterPro" id="IPR000182">
    <property type="entry name" value="GNAT_dom"/>
</dbReference>
<dbReference type="GO" id="GO:0016747">
    <property type="term" value="F:acyltransferase activity, transferring groups other than amino-acyl groups"/>
    <property type="evidence" value="ECO:0007669"/>
    <property type="project" value="InterPro"/>
</dbReference>
<dbReference type="Proteomes" id="UP000321363">
    <property type="component" value="Unassembled WGS sequence"/>
</dbReference>
<dbReference type="CDD" id="cd04301">
    <property type="entry name" value="NAT_SF"/>
    <property type="match status" value="1"/>
</dbReference>
<comment type="caution">
    <text evidence="2">The sequence shown here is derived from an EMBL/GenBank/DDBJ whole genome shotgun (WGS) entry which is preliminary data.</text>
</comment>
<reference evidence="2 3" key="1">
    <citation type="journal article" date="2005" name="Int. J. Syst. Evol. Microbiol.">
        <title>Bacillus litoralis sp. nov., isolated from a tidal flat of the Yellow Sea in Korea.</title>
        <authorList>
            <person name="Yoon J.H."/>
            <person name="Oh T.K."/>
        </authorList>
    </citation>
    <scope>NUCLEOTIDE SEQUENCE [LARGE SCALE GENOMIC DNA]</scope>
    <source>
        <strain evidence="2 3">SW-211</strain>
    </source>
</reference>
<keyword evidence="2" id="KW-0808">Transferase</keyword>
<dbReference type="SUPFAM" id="SSF55729">
    <property type="entry name" value="Acyl-CoA N-acyltransferases (Nat)"/>
    <property type="match status" value="1"/>
</dbReference>
<feature type="domain" description="N-acetyltransferase" evidence="1">
    <location>
        <begin position="2"/>
        <end position="167"/>
    </location>
</feature>
<dbReference type="InterPro" id="IPR016181">
    <property type="entry name" value="Acyl_CoA_acyltransferase"/>
</dbReference>
<name>A0A5C6VLY9_9BACI</name>
<dbReference type="PROSITE" id="PS51186">
    <property type="entry name" value="GNAT"/>
    <property type="match status" value="1"/>
</dbReference>
<protein>
    <submittedName>
        <fullName evidence="2">GNAT family N-acetyltransferase</fullName>
    </submittedName>
</protein>
<dbReference type="EMBL" id="VOQF01000013">
    <property type="protein sequence ID" value="TXC86030.1"/>
    <property type="molecule type" value="Genomic_DNA"/>
</dbReference>
<gene>
    <name evidence="2" type="ORF">FS935_18440</name>
</gene>
<evidence type="ECO:0000313" key="3">
    <source>
        <dbReference type="Proteomes" id="UP000321363"/>
    </source>
</evidence>
<evidence type="ECO:0000313" key="2">
    <source>
        <dbReference type="EMBL" id="TXC86030.1"/>
    </source>
</evidence>
<dbReference type="Gene3D" id="3.40.630.30">
    <property type="match status" value="1"/>
</dbReference>
<organism evidence="2 3">
    <name type="scientific">Metabacillus litoralis</name>
    <dbReference type="NCBI Taxonomy" id="152268"/>
    <lineage>
        <taxon>Bacteria</taxon>
        <taxon>Bacillati</taxon>
        <taxon>Bacillota</taxon>
        <taxon>Bacilli</taxon>
        <taxon>Bacillales</taxon>
        <taxon>Bacillaceae</taxon>
        <taxon>Metabacillus</taxon>
    </lineage>
</organism>
<proteinExistence type="predicted"/>
<dbReference type="PANTHER" id="PTHR43415">
    <property type="entry name" value="SPERMIDINE N(1)-ACETYLTRANSFERASE"/>
    <property type="match status" value="1"/>
</dbReference>
<dbReference type="Pfam" id="PF00583">
    <property type="entry name" value="Acetyltransf_1"/>
    <property type="match status" value="1"/>
</dbReference>